<keyword evidence="2" id="KW-1185">Reference proteome</keyword>
<dbReference type="AlphaFoldDB" id="A0A8J2PGG9"/>
<protein>
    <submittedName>
        <fullName evidence="1">Uncharacterized protein</fullName>
    </submittedName>
</protein>
<comment type="caution">
    <text evidence="1">The sequence shown here is derived from an EMBL/GenBank/DDBJ whole genome shotgun (WGS) entry which is preliminary data.</text>
</comment>
<name>A0A8J2PGG9_9HEXA</name>
<gene>
    <name evidence="1" type="ORF">AFUS01_LOCUS38681</name>
</gene>
<evidence type="ECO:0000313" key="1">
    <source>
        <dbReference type="EMBL" id="CAG7828778.1"/>
    </source>
</evidence>
<sequence>EYKLVSCLYKGADHGTSDNIDDKSRSDNFTSTNQDERLLNARASESHSFPYLVYVKGDPGTKRELDFQGVIYNQYTIITSNTYKHLKKNYGERWKNTVRIQIGKHSVSARENTEQLRYICNITENSKDSSGYSYAL</sequence>
<feature type="non-terminal residue" evidence="1">
    <location>
        <position position="1"/>
    </location>
</feature>
<dbReference type="EMBL" id="CAJVCH010548800">
    <property type="protein sequence ID" value="CAG7828778.1"/>
    <property type="molecule type" value="Genomic_DNA"/>
</dbReference>
<feature type="non-terminal residue" evidence="1">
    <location>
        <position position="136"/>
    </location>
</feature>
<organism evidence="1 2">
    <name type="scientific">Allacma fusca</name>
    <dbReference type="NCBI Taxonomy" id="39272"/>
    <lineage>
        <taxon>Eukaryota</taxon>
        <taxon>Metazoa</taxon>
        <taxon>Ecdysozoa</taxon>
        <taxon>Arthropoda</taxon>
        <taxon>Hexapoda</taxon>
        <taxon>Collembola</taxon>
        <taxon>Symphypleona</taxon>
        <taxon>Sminthuridae</taxon>
        <taxon>Allacma</taxon>
    </lineage>
</organism>
<evidence type="ECO:0000313" key="2">
    <source>
        <dbReference type="Proteomes" id="UP000708208"/>
    </source>
</evidence>
<proteinExistence type="predicted"/>
<accession>A0A8J2PGG9</accession>
<reference evidence="1" key="1">
    <citation type="submission" date="2021-06" db="EMBL/GenBank/DDBJ databases">
        <authorList>
            <person name="Hodson N. C."/>
            <person name="Mongue J. A."/>
            <person name="Jaron S. K."/>
        </authorList>
    </citation>
    <scope>NUCLEOTIDE SEQUENCE</scope>
</reference>
<dbReference type="Proteomes" id="UP000708208">
    <property type="component" value="Unassembled WGS sequence"/>
</dbReference>